<dbReference type="PANTHER" id="PTHR13593">
    <property type="match status" value="1"/>
</dbReference>
<dbReference type="GO" id="GO:0008081">
    <property type="term" value="F:phosphoric diester hydrolase activity"/>
    <property type="evidence" value="ECO:0007669"/>
    <property type="project" value="InterPro"/>
</dbReference>
<dbReference type="GO" id="GO:0006629">
    <property type="term" value="P:lipid metabolic process"/>
    <property type="evidence" value="ECO:0007669"/>
    <property type="project" value="InterPro"/>
</dbReference>
<dbReference type="Pfam" id="PF26146">
    <property type="entry name" value="PI-PLC_X"/>
    <property type="match status" value="1"/>
</dbReference>
<feature type="chain" id="PRO_5040205395" evidence="1">
    <location>
        <begin position="16"/>
        <end position="311"/>
    </location>
</feature>
<protein>
    <submittedName>
        <fullName evidence="2">PI-PLC X domain-containing protein 1</fullName>
    </submittedName>
</protein>
<evidence type="ECO:0000313" key="2">
    <source>
        <dbReference type="EMBL" id="UJO13707.1"/>
    </source>
</evidence>
<feature type="signal peptide" evidence="1">
    <location>
        <begin position="1"/>
        <end position="15"/>
    </location>
</feature>
<dbReference type="GeneID" id="71982328"/>
<sequence length="311" mass="34224">MRFSDILSAAGLIVAAPLDFQFCNGNADFCSRKYSNVSLIGTHNAPFVGDIRNGFVNQGKTVTEQLDAGIRFLTGQTHKPVNISLDPLEALYMCHSSCAFFNAGKLVDYLSTVKGWVDGHPDEVVTLLLTNGDNVDITVFEPAFEQSGIKDLAFVPSTTPDKLPMDQWPTYAEMMTSGKRIVVFLDYKANETEVPYILDEFTYYFETPFSQTDPTFSQCKLDRPKNGQADGRMYIVNHVLNKDLLPGDGEVVVPDPDADFAANAAIGQGSIGAQSELCTEQWGRVPNVVLVDRFDRGDVFTAQNMMNDVSA</sequence>
<dbReference type="Gene3D" id="3.20.20.190">
    <property type="entry name" value="Phosphatidylinositol (PI) phosphodiesterase"/>
    <property type="match status" value="1"/>
</dbReference>
<dbReference type="InterPro" id="IPR051057">
    <property type="entry name" value="PI-PLC_domain"/>
</dbReference>
<gene>
    <name evidence="2" type="ORF">CLAFUR5_02450</name>
</gene>
<dbReference type="RefSeq" id="XP_047758073.1">
    <property type="nucleotide sequence ID" value="XM_047901598.1"/>
</dbReference>
<keyword evidence="1" id="KW-0732">Signal</keyword>
<dbReference type="KEGG" id="ffu:CLAFUR5_02450"/>
<evidence type="ECO:0000313" key="3">
    <source>
        <dbReference type="Proteomes" id="UP000756132"/>
    </source>
</evidence>
<dbReference type="EMBL" id="CP090164">
    <property type="protein sequence ID" value="UJO13707.1"/>
    <property type="molecule type" value="Genomic_DNA"/>
</dbReference>
<dbReference type="InterPro" id="IPR017946">
    <property type="entry name" value="PLC-like_Pdiesterase_TIM-brl"/>
</dbReference>
<accession>A0A9Q8LAC1</accession>
<reference evidence="2" key="1">
    <citation type="submission" date="2021-12" db="EMBL/GenBank/DDBJ databases">
        <authorList>
            <person name="Zaccaron A."/>
            <person name="Stergiopoulos I."/>
        </authorList>
    </citation>
    <scope>NUCLEOTIDE SEQUENCE</scope>
    <source>
        <strain evidence="2">Race5_Kim</strain>
    </source>
</reference>
<dbReference type="OrthoDB" id="7984201at2759"/>
<evidence type="ECO:0000256" key="1">
    <source>
        <dbReference type="SAM" id="SignalP"/>
    </source>
</evidence>
<name>A0A9Q8LAC1_PASFU</name>
<dbReference type="SUPFAM" id="SSF51695">
    <property type="entry name" value="PLC-like phosphodiesterases"/>
    <property type="match status" value="1"/>
</dbReference>
<dbReference type="PANTHER" id="PTHR13593:SF146">
    <property type="entry name" value="PLC-LIKE PHOSPHODIESTERASE"/>
    <property type="match status" value="1"/>
</dbReference>
<proteinExistence type="predicted"/>
<organism evidence="2 3">
    <name type="scientific">Passalora fulva</name>
    <name type="common">Tomato leaf mold</name>
    <name type="synonym">Cladosporium fulvum</name>
    <dbReference type="NCBI Taxonomy" id="5499"/>
    <lineage>
        <taxon>Eukaryota</taxon>
        <taxon>Fungi</taxon>
        <taxon>Dikarya</taxon>
        <taxon>Ascomycota</taxon>
        <taxon>Pezizomycotina</taxon>
        <taxon>Dothideomycetes</taxon>
        <taxon>Dothideomycetidae</taxon>
        <taxon>Mycosphaerellales</taxon>
        <taxon>Mycosphaerellaceae</taxon>
        <taxon>Fulvia</taxon>
    </lineage>
</organism>
<dbReference type="Proteomes" id="UP000756132">
    <property type="component" value="Chromosome 2"/>
</dbReference>
<dbReference type="OMA" id="YYFETPF"/>
<reference evidence="2" key="2">
    <citation type="journal article" date="2022" name="Microb. Genom.">
        <title>A chromosome-scale genome assembly of the tomato pathogen Cladosporium fulvum reveals a compartmentalized genome architecture and the presence of a dispensable chromosome.</title>
        <authorList>
            <person name="Zaccaron A.Z."/>
            <person name="Chen L.H."/>
            <person name="Samaras A."/>
            <person name="Stergiopoulos I."/>
        </authorList>
    </citation>
    <scope>NUCLEOTIDE SEQUENCE</scope>
    <source>
        <strain evidence="2">Race5_Kim</strain>
    </source>
</reference>
<keyword evidence="3" id="KW-1185">Reference proteome</keyword>
<dbReference type="AlphaFoldDB" id="A0A9Q8LAC1"/>